<evidence type="ECO:0000313" key="4">
    <source>
        <dbReference type="Proteomes" id="UP000253209"/>
    </source>
</evidence>
<reference evidence="3 4" key="1">
    <citation type="submission" date="2018-05" db="EMBL/GenBank/DDBJ databases">
        <title>Mucilaginibacter hurinus sp. nov., isolated from briquette warehouse soil.</title>
        <authorList>
            <person name="Choi L."/>
        </authorList>
    </citation>
    <scope>NUCLEOTIDE SEQUENCE [LARGE SCALE GENOMIC DNA]</scope>
    <source>
        <strain evidence="3 4">ZR32</strain>
    </source>
</reference>
<feature type="signal peptide" evidence="1">
    <location>
        <begin position="1"/>
        <end position="19"/>
    </location>
</feature>
<sequence>MKKFILFVTVLLCVAKVQAQQAVKPFQQGDRVAFVGNSITDNGHYHSYIWLYYMTRFPTRRVEIFNGGIGGDDVKNIITRIDADVFARKPNIMTLTFGMNDSGYFEFFAPDAAEKAKQKIQTCYDRYQVLEQKLKDHPEIKKIIIASSPYDQTAQIKNKPYPKKNDAIIEIAKFQEASAKTNNWGFVDFQRPMTAINLREQQSNPAFTLCGRDRIHPDNNGHMVMAYLFLKGQGLAGHDVANVNIDAAGKKVRKTVNCKVSNLVSAKTGIKFDYLAAALPYPVDTLPRGFEASVPASQALKVIPFTAEMNREMIYVNGLANGNYVLKIDGRAIGTWSAAEYMKGINLATMVNTPQYQQALSLMHLNEERFEIERRLRMYIWMQYDFLLGKGLLYQDTPAAMDTVNKYAVKDAFVRMNQDNYTRARFPEVREGWRNQMKAIVDQIYTNNKPKKRVIEILAE</sequence>
<protein>
    <recommendedName>
        <fullName evidence="2">SGNH hydrolase-type esterase domain-containing protein</fullName>
    </recommendedName>
</protein>
<dbReference type="AlphaFoldDB" id="A0A367GNB5"/>
<dbReference type="InterPro" id="IPR036514">
    <property type="entry name" value="SGNH_hydro_sf"/>
</dbReference>
<evidence type="ECO:0000256" key="1">
    <source>
        <dbReference type="SAM" id="SignalP"/>
    </source>
</evidence>
<dbReference type="CDD" id="cd01834">
    <property type="entry name" value="SGNH_hydrolase_like_2"/>
    <property type="match status" value="1"/>
</dbReference>
<keyword evidence="4" id="KW-1185">Reference proteome</keyword>
<dbReference type="OrthoDB" id="9774205at2"/>
<name>A0A367GNB5_9SPHI</name>
<keyword evidence="1" id="KW-0732">Signal</keyword>
<feature type="domain" description="SGNH hydrolase-type esterase" evidence="2">
    <location>
        <begin position="34"/>
        <end position="222"/>
    </location>
</feature>
<dbReference type="EMBL" id="QGDC01000007">
    <property type="protein sequence ID" value="RCH54346.1"/>
    <property type="molecule type" value="Genomic_DNA"/>
</dbReference>
<dbReference type="GO" id="GO:0004622">
    <property type="term" value="F:phosphatidylcholine lysophospholipase activity"/>
    <property type="evidence" value="ECO:0007669"/>
    <property type="project" value="TreeGrafter"/>
</dbReference>
<evidence type="ECO:0000313" key="3">
    <source>
        <dbReference type="EMBL" id="RCH54346.1"/>
    </source>
</evidence>
<gene>
    <name evidence="3" type="ORF">DJ568_13745</name>
</gene>
<dbReference type="Gene3D" id="3.40.50.1110">
    <property type="entry name" value="SGNH hydrolase"/>
    <property type="match status" value="1"/>
</dbReference>
<dbReference type="PANTHER" id="PTHR30383:SF5">
    <property type="entry name" value="SGNH HYDROLASE-TYPE ESTERASE DOMAIN-CONTAINING PROTEIN"/>
    <property type="match status" value="1"/>
</dbReference>
<proteinExistence type="predicted"/>
<dbReference type="RefSeq" id="WP_114005857.1">
    <property type="nucleotide sequence ID" value="NZ_QGDC01000007.1"/>
</dbReference>
<comment type="caution">
    <text evidence="3">The sequence shown here is derived from an EMBL/GenBank/DDBJ whole genome shotgun (WGS) entry which is preliminary data.</text>
</comment>
<dbReference type="InterPro" id="IPR051532">
    <property type="entry name" value="Ester_Hydrolysis_Enzymes"/>
</dbReference>
<dbReference type="Proteomes" id="UP000253209">
    <property type="component" value="Unassembled WGS sequence"/>
</dbReference>
<evidence type="ECO:0000259" key="2">
    <source>
        <dbReference type="Pfam" id="PF13472"/>
    </source>
</evidence>
<accession>A0A367GNB5</accession>
<dbReference type="InterPro" id="IPR013830">
    <property type="entry name" value="SGNH_hydro"/>
</dbReference>
<organism evidence="3 4">
    <name type="scientific">Mucilaginibacter hurinus</name>
    <dbReference type="NCBI Taxonomy" id="2201324"/>
    <lineage>
        <taxon>Bacteria</taxon>
        <taxon>Pseudomonadati</taxon>
        <taxon>Bacteroidota</taxon>
        <taxon>Sphingobacteriia</taxon>
        <taxon>Sphingobacteriales</taxon>
        <taxon>Sphingobacteriaceae</taxon>
        <taxon>Mucilaginibacter</taxon>
    </lineage>
</organism>
<dbReference type="Pfam" id="PF13472">
    <property type="entry name" value="Lipase_GDSL_2"/>
    <property type="match status" value="1"/>
</dbReference>
<dbReference type="SUPFAM" id="SSF52266">
    <property type="entry name" value="SGNH hydrolase"/>
    <property type="match status" value="1"/>
</dbReference>
<feature type="chain" id="PRO_5016613407" description="SGNH hydrolase-type esterase domain-containing protein" evidence="1">
    <location>
        <begin position="20"/>
        <end position="460"/>
    </location>
</feature>
<dbReference type="PANTHER" id="PTHR30383">
    <property type="entry name" value="THIOESTERASE 1/PROTEASE 1/LYSOPHOSPHOLIPASE L1"/>
    <property type="match status" value="1"/>
</dbReference>